<dbReference type="CDD" id="cd19534">
    <property type="entry name" value="E_NRPS"/>
    <property type="match status" value="1"/>
</dbReference>
<proteinExistence type="inferred from homology"/>
<dbReference type="PROSITE" id="PS00012">
    <property type="entry name" value="PHOSPHOPANTETHEINE"/>
    <property type="match status" value="2"/>
</dbReference>
<keyword evidence="4" id="KW-0597">Phosphoprotein</keyword>
<dbReference type="Gene3D" id="1.10.1200.10">
    <property type="entry name" value="ACP-like"/>
    <property type="match status" value="2"/>
</dbReference>
<name>A0A3Q8U007_9PSED</name>
<dbReference type="GO" id="GO:0003824">
    <property type="term" value="F:catalytic activity"/>
    <property type="evidence" value="ECO:0007669"/>
    <property type="project" value="InterPro"/>
</dbReference>
<dbReference type="InterPro" id="IPR000873">
    <property type="entry name" value="AMP-dep_synth/lig_dom"/>
</dbReference>
<reference evidence="7 8" key="1">
    <citation type="submission" date="2018-12" db="EMBL/GenBank/DDBJ databases">
        <authorList>
            <person name="Li S."/>
            <person name="Yang R."/>
            <person name="Chen G."/>
            <person name="Zou L."/>
            <person name="Zhang C."/>
            <person name="Chen Y."/>
            <person name="Liu Z."/>
            <person name="Li Y."/>
            <person name="Yan Y."/>
            <person name="Huang M."/>
            <person name="Chen T."/>
        </authorList>
    </citation>
    <scope>NUCLEOTIDE SEQUENCE [LARGE SCALE GENOMIC DNA]</scope>
    <source>
        <strain evidence="7 8">1257</strain>
    </source>
</reference>
<dbReference type="InterPro" id="IPR020806">
    <property type="entry name" value="PKS_PP-bd"/>
</dbReference>
<dbReference type="InterPro" id="IPR010071">
    <property type="entry name" value="AA_adenyl_dom"/>
</dbReference>
<comment type="similarity">
    <text evidence="2">Belongs to the ATP-dependent AMP-binding enzyme family.</text>
</comment>
<dbReference type="Gene3D" id="3.30.300.30">
    <property type="match status" value="2"/>
</dbReference>
<dbReference type="Proteomes" id="UP000268230">
    <property type="component" value="Chromosome"/>
</dbReference>
<feature type="domain" description="Carrier" evidence="6">
    <location>
        <begin position="1017"/>
        <end position="1091"/>
    </location>
</feature>
<feature type="coiled-coil region" evidence="5">
    <location>
        <begin position="3048"/>
        <end position="3075"/>
    </location>
</feature>
<dbReference type="SMART" id="SM00823">
    <property type="entry name" value="PKS_PP"/>
    <property type="match status" value="2"/>
</dbReference>
<dbReference type="PROSITE" id="PS50075">
    <property type="entry name" value="CARRIER"/>
    <property type="match status" value="2"/>
</dbReference>
<dbReference type="CDD" id="cd19543">
    <property type="entry name" value="DCL_NRPS"/>
    <property type="match status" value="1"/>
</dbReference>
<dbReference type="NCBIfam" id="TIGR01720">
    <property type="entry name" value="NRPS-para261"/>
    <property type="match status" value="1"/>
</dbReference>
<evidence type="ECO:0000313" key="8">
    <source>
        <dbReference type="Proteomes" id="UP000268230"/>
    </source>
</evidence>
<dbReference type="CDD" id="cd19531">
    <property type="entry name" value="LCL_NRPS-like"/>
    <property type="match status" value="2"/>
</dbReference>
<dbReference type="InterPro" id="IPR036736">
    <property type="entry name" value="ACP-like_sf"/>
</dbReference>
<organism evidence="7 8">
    <name type="scientific">Pseudomonas entomophila</name>
    <dbReference type="NCBI Taxonomy" id="312306"/>
    <lineage>
        <taxon>Bacteria</taxon>
        <taxon>Pseudomonadati</taxon>
        <taxon>Pseudomonadota</taxon>
        <taxon>Gammaproteobacteria</taxon>
        <taxon>Pseudomonadales</taxon>
        <taxon>Pseudomonadaceae</taxon>
        <taxon>Pseudomonas</taxon>
    </lineage>
</organism>
<accession>A0A3Q8U007</accession>
<evidence type="ECO:0000256" key="4">
    <source>
        <dbReference type="ARBA" id="ARBA00022553"/>
    </source>
</evidence>
<evidence type="ECO:0000256" key="3">
    <source>
        <dbReference type="ARBA" id="ARBA00022450"/>
    </source>
</evidence>
<dbReference type="SUPFAM" id="SSF47336">
    <property type="entry name" value="ACP-like"/>
    <property type="match status" value="2"/>
</dbReference>
<dbReference type="FunFam" id="3.30.300.30:FF:000010">
    <property type="entry name" value="Enterobactin synthetase component F"/>
    <property type="match status" value="2"/>
</dbReference>
<dbReference type="NCBIfam" id="TIGR01733">
    <property type="entry name" value="AA-adenyl-dom"/>
    <property type="match status" value="2"/>
</dbReference>
<dbReference type="Gene3D" id="3.40.50.980">
    <property type="match status" value="4"/>
</dbReference>
<dbReference type="InterPro" id="IPR023213">
    <property type="entry name" value="CAT-like_dom_sf"/>
</dbReference>
<dbReference type="OrthoDB" id="9757559at2"/>
<dbReference type="GO" id="GO:0044550">
    <property type="term" value="P:secondary metabolite biosynthetic process"/>
    <property type="evidence" value="ECO:0007669"/>
    <property type="project" value="UniProtKB-ARBA"/>
</dbReference>
<comment type="cofactor">
    <cofactor evidence="1">
        <name>pantetheine 4'-phosphate</name>
        <dbReference type="ChEBI" id="CHEBI:47942"/>
    </cofactor>
</comment>
<dbReference type="PANTHER" id="PTHR45398">
    <property type="match status" value="1"/>
</dbReference>
<dbReference type="PROSITE" id="PS00455">
    <property type="entry name" value="AMP_BINDING"/>
    <property type="match status" value="2"/>
</dbReference>
<dbReference type="GO" id="GO:0043041">
    <property type="term" value="P:amino acid activation for nonribosomal peptide biosynthetic process"/>
    <property type="evidence" value="ECO:0007669"/>
    <property type="project" value="UniProtKB-ARBA"/>
</dbReference>
<evidence type="ECO:0000259" key="6">
    <source>
        <dbReference type="PROSITE" id="PS50075"/>
    </source>
</evidence>
<dbReference type="PANTHER" id="PTHR45398:SF1">
    <property type="entry name" value="ENZYME, PUTATIVE (JCVI)-RELATED"/>
    <property type="match status" value="1"/>
</dbReference>
<dbReference type="InterPro" id="IPR025110">
    <property type="entry name" value="AMP-bd_C"/>
</dbReference>
<dbReference type="InterPro" id="IPR020845">
    <property type="entry name" value="AMP-binding_CS"/>
</dbReference>
<dbReference type="SUPFAM" id="SSF56801">
    <property type="entry name" value="Acetyl-CoA synthetase-like"/>
    <property type="match status" value="2"/>
</dbReference>
<evidence type="ECO:0000256" key="5">
    <source>
        <dbReference type="SAM" id="Coils"/>
    </source>
</evidence>
<protein>
    <submittedName>
        <fullName evidence="7">Amino acid adenylation domain-containing protein</fullName>
    </submittedName>
</protein>
<dbReference type="Gene3D" id="3.30.559.30">
    <property type="entry name" value="Nonribosomal peptide synthetase, condensation domain"/>
    <property type="match status" value="4"/>
</dbReference>
<dbReference type="Pfam" id="PF00501">
    <property type="entry name" value="AMP-binding"/>
    <property type="match status" value="2"/>
</dbReference>
<evidence type="ECO:0000256" key="2">
    <source>
        <dbReference type="ARBA" id="ARBA00006432"/>
    </source>
</evidence>
<dbReference type="Pfam" id="PF00550">
    <property type="entry name" value="PP-binding"/>
    <property type="match status" value="2"/>
</dbReference>
<dbReference type="InterPro" id="IPR010060">
    <property type="entry name" value="NRPS_synth"/>
</dbReference>
<sequence length="3090" mass="338101">MNAQDARNLARRFLELPAQKRRIFLQALAREQVDFAQFAIPAGVQAAERGMPSYAQQRMWFLWQLDPQGAAYNLPGAVGLDGPLDRDALAQALEALAERHETLRSALRQEGEHGLRQVAAAQAVTVDFEDLSALDAAAREQAVQERAQAQAQRPFDLEQGPLWRVRLLKLGAERHVLLLTLHHIVSDGWSMNVLIDEFIRCYDAFSQGQPMPLAALPIQYADYALWQRAWLEAGEQERQLAYWQQVLGDEHPVLELPTDHPRPATPSHRGTRFNFAVDAELALQLRALAQQQQASLFMVLLAAFDALLYRYSGQAELRVGVPIANRNRAEVEGLIGFFVNTQVLNCRIDEHLTVAGLIAQVRDTALGAQAHQELPFERLVEALKLERSLALNPLFQVMYNHQPLVTDLSALQTASGIRFDLIEWKGRTTQFDLSLDTWEKGGQLYAALTYADELFDAPTIARMAGHWLNLLRAMVADTNQAVARLPMLGADEQQQLLHAWNPPGDGFDQVSRIDQSIARQAAEQPEALALTFGLEQYSYGQLDRWANRLAQRLVAAGVGPETRVGVALPRTPQLLVSLLAVFKAGGAYVPLDPDYPAERVAYMLEDSAAHLVISDPEVAQRLALADCAEVLLVDADEQSLAAWPGLPPANHAVAQNLAYVIYTSGSTGRPKGVAITHRNVMALLHWSHQVYGREDIQGVLASTSICFDLSVWELFVTLAAGGSIVLARNALELPQLPARDQVRLVNTVPSAITALLRDGQLPAGVRIVNLAGEPLKQRVVDELYRQPGLAHVYDLYGPSEDTTYSTWTRRQAGGRASIGRPLPHTAAYLLDAALQPVPQGCAAELYLAGAGITRGYLGRPGLTAERFVPDPFAADGGRLYRTGDLLRYRDQGELEYIGRIDHQVKVRGFRIELGEIEARLQAQAQVSEVAVLAPEGPSGRQLVAYVVPADTALLEDPAAQGKLREQLRAALGEHLPDYMVPAAMPMLAALPLTPNGKLDRKALPAPDALQAQREHVAPGDAREQALAQIWQALLGLEQVGVLDNFFELGGDSIVSMQVVSRAREAGLALTPKDIFQHQTIRGLAQVAGQASQAVVRGPASGEVPLTPIQHWFFDQAIPNRQHWNQALLLDARAPLQGEALAQAVQQLVEHHDSLRLRFEQHGGTWQQHYGETAGEVFQRCTAADAEAALALCEAAQRSLDLAHGPLLRVLLIELPEGRQQLLLVLHHLVVDGVSWRVLLEDLEQAYRQVLAGQPPRLPARTSAYQDWALRLQQALPGYQVQLPWWREHLGRAAVAELPCDNREGALHNRHEHKIECRFDAELTRQLLQVAPAAYRTQVNDLLLTALARVLCRWTAAPGALIELEGHGREDLFSDLDLSRSVGWFTSLQPVLLVPEAELGASLVAVKEQLRCVPDKGIGHGLLRHLGDAATRAELAAMPRPRVTFNYLGQFDRQFDEQALLVPASHGAGQGQDPDAPLANWLTVEGQVYGGELALQWGFSQQMFAAERIQALVDAFAEELRALVAHCVQAPGQVTASDFPLAGLDGAALAQLPVAARQLEDLYPLSPMQQGMLFHSLYEQAGSDYINQMRVDVEGLHPARLRDAWQQALDAHAILRTGFAWQGEQGKPLQMVMRQVELPWRELDWRDRADLPQALAALAQEDREHGFDLAQAPLLRLTLVRTGEARHHLIQTCHHLLLDGWSNSRLLGEVLQRYAGQQVAPPVGLYRDYIQWLGQQDMAASEAFWRDQLASLETPTRLAHALPTPPQAVAQASHGDFYQTIDAALGERLGAFARQQKVTVNTLVQAAWLLLLQRCTGQDCVAFGATVAGRPAQLPGIEAQIGLFINTLPVIARPALQQTLGDWLQQVQALNLALREHEHTPLFEIQRWSGQGSDALFDTLLVFENYPLSAALAQSGQAGVRFGEVANLERTNYPLTLAVTLGERLQVHYSYLCAALDAGTVQALAAQLECLLGQFVDGAGQVLATLDSVPPAARQALLAMPAALPAQAATVWLHQLIEAQARRTPEAIALVAEGRALSYASLDSQASDLAQRLVAEGVGPEVLVGISLPRGERLIIGLLAILKAGGAYVPLDPEYPAERLGYMLADSGVQLVLGDARSAALLAGSAARLLRVDELVLATQGVESPSPTLAGNNLLCLLYTSGSTGRPKGVALEQGALLRHLLTMQRFYRIDSSDRFLHFASLNFDWGTEQWLLPLISGARCVLRGEGLWSAEEALEVIEREQASLVYFPTQYACQLAAWAAAHGRTASVRSFNVAGEAFPREGFEQIQGQLRPQHIVNGYGPTETVITPFLWEADAATRFTSAYAPIGRPVAGRSAYLLAEGLALQADGVVGELYIGGEALARGYHAQPSLTAERFVPDPFASTPGARLYRSGDLVRRLPDGQMEYIGRVDHQVKIRGFRVETGEIEACLLAQAAVAEAAVVAVPGPVGQQLVAYVVPRQALAEADREAQAALCEGLRAALGVALPDYMQPAHWQVMAQLPLTPNGKLDRKALPAPDASLLAQAFEAPRSALQGELATLWGELLGVERVGLRDNFFDLGGHSLLATQVISRVRHARGVELPLRSLFEARDLEAFAATVDACVAAPAVLAVPQLQALDPAQRQPLSFAQQRLWFLWQLEPHSSMYNIPRALQLDGELDIDAVRTAFEGLLQRHSVLRTTYAQEGGDSWQQVHAHMALPLAVVDLCQAPAATREVAIAQALAEQAQAPFDLVNGPVLRVAVLRLAEQQHLLLVTLHHIVADHWSFGILLREFVALYDAAVRRAPASLPAPGLAYLDFAVWQRQWLAAGQMQRQLDYWQRTLGDDHRLSRLPGSPQAGVSAGTCQVHAFDFPPALAEALRATAKARGLTLYMLLLAGFSLVVAQRCDSRRVRLGTDVANRNHAGVEEMVGFFVNQLVLQLTLDDSLSGEQWLERCRDVVVGASDHQDLPFDRLVEALRLPRQAGRSPLFAIKFIYQEGSLPMRAPQGLQVTPQEAGQGATELDLIAEFVNAERLTAAFKCDASLYTAADMQGLFVQLQGVFERLLEAPEAPLAQLLAHAAQLQASAEQAAAEARQAQLKAQHPIRRRARGVELQ</sequence>
<dbReference type="FunFam" id="3.40.50.12780:FF:000012">
    <property type="entry name" value="Non-ribosomal peptide synthetase"/>
    <property type="match status" value="1"/>
</dbReference>
<gene>
    <name evidence="7" type="ORF">EJA05_11360</name>
</gene>
<dbReference type="InterPro" id="IPR009081">
    <property type="entry name" value="PP-bd_ACP"/>
</dbReference>
<dbReference type="InterPro" id="IPR001242">
    <property type="entry name" value="Condensation_dom"/>
</dbReference>
<feature type="domain" description="Carrier" evidence="6">
    <location>
        <begin position="2526"/>
        <end position="2601"/>
    </location>
</feature>
<dbReference type="SUPFAM" id="SSF52777">
    <property type="entry name" value="CoA-dependent acyltransferases"/>
    <property type="match status" value="8"/>
</dbReference>
<evidence type="ECO:0000256" key="1">
    <source>
        <dbReference type="ARBA" id="ARBA00001957"/>
    </source>
</evidence>
<dbReference type="Pfam" id="PF13193">
    <property type="entry name" value="AMP-binding_C"/>
    <property type="match status" value="2"/>
</dbReference>
<dbReference type="Gene3D" id="3.30.559.10">
    <property type="entry name" value="Chloramphenicol acetyltransferase-like domain"/>
    <property type="match status" value="4"/>
</dbReference>
<dbReference type="InterPro" id="IPR045851">
    <property type="entry name" value="AMP-bd_C_sf"/>
</dbReference>
<dbReference type="KEGG" id="pory:EJA05_11360"/>
<dbReference type="GO" id="GO:0031177">
    <property type="term" value="F:phosphopantetheine binding"/>
    <property type="evidence" value="ECO:0007669"/>
    <property type="project" value="InterPro"/>
</dbReference>
<dbReference type="FunFam" id="2.30.38.10:FF:000001">
    <property type="entry name" value="Non-ribosomal peptide synthetase PvdI"/>
    <property type="match status" value="1"/>
</dbReference>
<keyword evidence="3" id="KW-0596">Phosphopantetheine</keyword>
<dbReference type="FunFam" id="3.30.559.10:FF:000012">
    <property type="entry name" value="Non-ribosomal peptide synthetase"/>
    <property type="match status" value="2"/>
</dbReference>
<dbReference type="EMBL" id="CP034338">
    <property type="protein sequence ID" value="AZL68288.1"/>
    <property type="molecule type" value="Genomic_DNA"/>
</dbReference>
<keyword evidence="5" id="KW-0175">Coiled coil</keyword>
<dbReference type="InterPro" id="IPR006162">
    <property type="entry name" value="Ppantetheine_attach_site"/>
</dbReference>
<dbReference type="Gene3D" id="2.30.38.10">
    <property type="entry name" value="Luciferase, Domain 3"/>
    <property type="match status" value="2"/>
</dbReference>
<dbReference type="Pfam" id="PF00668">
    <property type="entry name" value="Condensation"/>
    <property type="match status" value="4"/>
</dbReference>
<dbReference type="FunFam" id="1.10.1200.10:FF:000005">
    <property type="entry name" value="Nonribosomal peptide synthetase 1"/>
    <property type="match status" value="2"/>
</dbReference>
<evidence type="ECO:0000313" key="7">
    <source>
        <dbReference type="EMBL" id="AZL68288.1"/>
    </source>
</evidence>
<dbReference type="FunFam" id="3.40.50.980:FF:000001">
    <property type="entry name" value="Non-ribosomal peptide synthetase"/>
    <property type="match status" value="2"/>
</dbReference>